<dbReference type="Pfam" id="PF02655">
    <property type="entry name" value="ATP-grasp_3"/>
    <property type="match status" value="1"/>
</dbReference>
<proteinExistence type="predicted"/>
<dbReference type="InterPro" id="IPR011761">
    <property type="entry name" value="ATP-grasp"/>
</dbReference>
<dbReference type="Gene3D" id="3.40.50.11770">
    <property type="match status" value="1"/>
</dbReference>
<keyword evidence="1" id="KW-0547">Nucleotide-binding</keyword>
<evidence type="ECO:0000259" key="2">
    <source>
        <dbReference type="PROSITE" id="PS50975"/>
    </source>
</evidence>
<dbReference type="PROSITE" id="PS50975">
    <property type="entry name" value="ATP_GRASP"/>
    <property type="match status" value="1"/>
</dbReference>
<dbReference type="Proteomes" id="UP000033038">
    <property type="component" value="Chromosome"/>
</dbReference>
<dbReference type="PATRIC" id="fig|1434109.4.peg.1631"/>
<reference evidence="3 4" key="1">
    <citation type="submission" date="2014-07" db="EMBL/GenBank/DDBJ databases">
        <title>Methanogenic archaea and the global carbon cycle.</title>
        <authorList>
            <person name="Henriksen J.R."/>
            <person name="Luke J."/>
            <person name="Reinhart S."/>
            <person name="Benedict M.N."/>
            <person name="Youngblut N.D."/>
            <person name="Metcalf M.E."/>
            <person name="Whitaker R.J."/>
            <person name="Metcalf W.W."/>
        </authorList>
    </citation>
    <scope>NUCLEOTIDE SEQUENCE [LARGE SCALE GENOMIC DNA]</scope>
    <source>
        <strain evidence="3 4">Wiesmoor</strain>
    </source>
</reference>
<accession>A0A0E3QKB7</accession>
<evidence type="ECO:0000256" key="1">
    <source>
        <dbReference type="PROSITE-ProRule" id="PRU00409"/>
    </source>
</evidence>
<organism evidence="3 4">
    <name type="scientific">Methanosarcina barkeri str. Wiesmoor</name>
    <dbReference type="NCBI Taxonomy" id="1434109"/>
    <lineage>
        <taxon>Archaea</taxon>
        <taxon>Methanobacteriati</taxon>
        <taxon>Methanobacteriota</taxon>
        <taxon>Stenosarchaea group</taxon>
        <taxon>Methanomicrobia</taxon>
        <taxon>Methanosarcinales</taxon>
        <taxon>Methanosarcinaceae</taxon>
        <taxon>Methanosarcina</taxon>
    </lineage>
</organism>
<dbReference type="InterPro" id="IPR024710">
    <property type="entry name" value="MfnD"/>
</dbReference>
<dbReference type="HOGENOM" id="CLU_059501_1_0_2"/>
<dbReference type="KEGG" id="mbw:MSBRW_1297"/>
<dbReference type="EMBL" id="CP009526">
    <property type="protein sequence ID" value="AKB50550.1"/>
    <property type="molecule type" value="Genomic_DNA"/>
</dbReference>
<gene>
    <name evidence="3" type="ORF">MSBRW_1297</name>
</gene>
<evidence type="ECO:0000313" key="3">
    <source>
        <dbReference type="EMBL" id="AKB50550.1"/>
    </source>
</evidence>
<protein>
    <submittedName>
        <fullName evidence="3">COG1821 family protein</fullName>
    </submittedName>
</protein>
<dbReference type="GO" id="GO:0005524">
    <property type="term" value="F:ATP binding"/>
    <property type="evidence" value="ECO:0007669"/>
    <property type="project" value="UniProtKB-UniRule"/>
</dbReference>
<feature type="domain" description="ATP-grasp" evidence="2">
    <location>
        <begin position="69"/>
        <end position="292"/>
    </location>
</feature>
<sequence>MKILIAEFAVGTDIEKSLIPEGAAMLKTLSESFVRLGHEVYYPSAGTKICAGTCIESTAENFMQVIERKAKDCDAGLIIAPDSMLPELNKVLEENTVNLGCSPQSAACCADKLMCTEILTKAGIKAPKIAKKAEEGKKYVTKPRFGCGAETTCLVTEFENNEEFIASEYVEGKTLSVSLIAGKKPLPLTVNCQFIEFGEKEIKTREHEKAASSGIKYNGSLTPYQTPRRDELYETAISTVKCLDCFGYVGVDIILADLPYVVDVNPRPTASLFGISRVMREEIGDLLLRNKFGELPDSIHTEGEYRFSKDALGELFGRA</sequence>
<dbReference type="Gene3D" id="2.30.36.100">
    <property type="match status" value="1"/>
</dbReference>
<keyword evidence="1" id="KW-0067">ATP-binding</keyword>
<evidence type="ECO:0000313" key="4">
    <source>
        <dbReference type="Proteomes" id="UP000033038"/>
    </source>
</evidence>
<dbReference type="InterPro" id="IPR003806">
    <property type="entry name" value="ATP-grasp_PylC-type"/>
</dbReference>
<dbReference type="Gene3D" id="3.30.470.20">
    <property type="entry name" value="ATP-grasp fold, B domain"/>
    <property type="match status" value="1"/>
</dbReference>
<dbReference type="AlphaFoldDB" id="A0A0E3QKB7"/>
<name>A0A0E3QKB7_METBA</name>
<dbReference type="SUPFAM" id="SSF56059">
    <property type="entry name" value="Glutathione synthetase ATP-binding domain-like"/>
    <property type="match status" value="1"/>
</dbReference>
<dbReference type="GO" id="GO:0046872">
    <property type="term" value="F:metal ion binding"/>
    <property type="evidence" value="ECO:0007669"/>
    <property type="project" value="InterPro"/>
</dbReference>
<dbReference type="PIRSF" id="PIRSF016766">
    <property type="entry name" value="UCP016766_ATPgrasp"/>
    <property type="match status" value="1"/>
</dbReference>